<dbReference type="GO" id="GO:0071978">
    <property type="term" value="P:bacterial-type flagellum-dependent swarming motility"/>
    <property type="evidence" value="ECO:0007669"/>
    <property type="project" value="TreeGrafter"/>
</dbReference>
<keyword evidence="9" id="KW-0966">Cell projection</keyword>
<proteinExistence type="inferred from homology"/>
<reference evidence="9 10" key="1">
    <citation type="submission" date="2020-01" db="EMBL/GenBank/DDBJ databases">
        <title>Complete genome of Buchnera aphidicola isolated from Chaitophorus populeti.</title>
        <authorList>
            <person name="Park J."/>
            <person name="Xi H."/>
        </authorList>
    </citation>
    <scope>NUCLEOTIDE SEQUENCE [LARGE SCALE GENOMIC DNA]</scope>
    <source>
        <strain evidence="9 10">UsonBac</strain>
    </source>
</reference>
<accession>A0A6C1FAX5</accession>
<dbReference type="InterPro" id="IPR053967">
    <property type="entry name" value="LlgE_F_G-like_D1"/>
</dbReference>
<evidence type="ECO:0000259" key="8">
    <source>
        <dbReference type="Pfam" id="PF22692"/>
    </source>
</evidence>
<dbReference type="AlphaFoldDB" id="A0A6C1FAX5"/>
<dbReference type="InterPro" id="IPR020013">
    <property type="entry name" value="Flagellar_FlgE/F/G"/>
</dbReference>
<organism evidence="9 10">
    <name type="scientific">Buchnera aphidicola subsp. Uroleucon sonchi</name>
    <dbReference type="NCBI Taxonomy" id="118118"/>
    <lineage>
        <taxon>Bacteria</taxon>
        <taxon>Pseudomonadati</taxon>
        <taxon>Pseudomonadota</taxon>
        <taxon>Gammaproteobacteria</taxon>
        <taxon>Enterobacterales</taxon>
        <taxon>Erwiniaceae</taxon>
        <taxon>Buchnera</taxon>
    </lineage>
</organism>
<feature type="domain" description="Flagellar hook protein FlgE/F/G-like D1" evidence="8">
    <location>
        <begin position="80"/>
        <end position="133"/>
    </location>
</feature>
<dbReference type="Gene3D" id="2.60.98.20">
    <property type="entry name" value="Flagellar hook protein FlgE"/>
    <property type="match status" value="1"/>
</dbReference>
<dbReference type="EMBL" id="CP047588">
    <property type="protein sequence ID" value="QIE02048.1"/>
    <property type="molecule type" value="Genomic_DNA"/>
</dbReference>
<evidence type="ECO:0000256" key="4">
    <source>
        <dbReference type="ARBA" id="ARBA00023143"/>
    </source>
</evidence>
<comment type="similarity">
    <text evidence="2 5">Belongs to the flagella basal body rod proteins family.</text>
</comment>
<dbReference type="InterPro" id="IPR037058">
    <property type="entry name" value="Falgellar_hook_FlgE_sf"/>
</dbReference>
<dbReference type="PANTHER" id="PTHR30435:SF1">
    <property type="entry name" value="FLAGELLAR HOOK PROTEIN FLGE"/>
    <property type="match status" value="1"/>
</dbReference>
<dbReference type="Pfam" id="PF07559">
    <property type="entry name" value="FlgE_D2"/>
    <property type="match status" value="1"/>
</dbReference>
<evidence type="ECO:0000256" key="5">
    <source>
        <dbReference type="RuleBase" id="RU362116"/>
    </source>
</evidence>
<dbReference type="GO" id="GO:0009424">
    <property type="term" value="C:bacterial-type flagellum hook"/>
    <property type="evidence" value="ECO:0007669"/>
    <property type="project" value="TreeGrafter"/>
</dbReference>
<comment type="function">
    <text evidence="5">A flexible structure which links the flagellar filament to the drive apparatus in the basal body.</text>
</comment>
<feature type="domain" description="Flagellar hook protein FlgE D2" evidence="7">
    <location>
        <begin position="163"/>
        <end position="284"/>
    </location>
</feature>
<evidence type="ECO:0000259" key="7">
    <source>
        <dbReference type="Pfam" id="PF07559"/>
    </source>
</evidence>
<keyword evidence="9" id="KW-0282">Flagellum</keyword>
<dbReference type="Pfam" id="PF06429">
    <property type="entry name" value="Flg_bbr_C"/>
    <property type="match status" value="1"/>
</dbReference>
<dbReference type="InterPro" id="IPR037925">
    <property type="entry name" value="FlgE/F/G-like"/>
</dbReference>
<evidence type="ECO:0000256" key="1">
    <source>
        <dbReference type="ARBA" id="ARBA00004117"/>
    </source>
</evidence>
<dbReference type="Proteomes" id="UP000502958">
    <property type="component" value="Chromosome"/>
</dbReference>
<name>A0A6C1FAX5_BUCUN</name>
<evidence type="ECO:0000259" key="6">
    <source>
        <dbReference type="Pfam" id="PF06429"/>
    </source>
</evidence>
<gene>
    <name evidence="9" type="ORF">GUU85_01595</name>
</gene>
<keyword evidence="9" id="KW-0969">Cilium</keyword>
<dbReference type="NCBIfam" id="TIGR03506">
    <property type="entry name" value="FlgEFG_subfam"/>
    <property type="match status" value="1"/>
</dbReference>
<dbReference type="RefSeq" id="WP_163119324.1">
    <property type="nucleotide sequence ID" value="NZ_CP047588.1"/>
</dbReference>
<dbReference type="PANTHER" id="PTHR30435">
    <property type="entry name" value="FLAGELLAR PROTEIN"/>
    <property type="match status" value="1"/>
</dbReference>
<evidence type="ECO:0000313" key="9">
    <source>
        <dbReference type="EMBL" id="QIE02048.1"/>
    </source>
</evidence>
<evidence type="ECO:0000256" key="3">
    <source>
        <dbReference type="ARBA" id="ARBA00019015"/>
    </source>
</evidence>
<evidence type="ECO:0000313" key="10">
    <source>
        <dbReference type="Proteomes" id="UP000502958"/>
    </source>
</evidence>
<dbReference type="GO" id="GO:0005829">
    <property type="term" value="C:cytosol"/>
    <property type="evidence" value="ECO:0007669"/>
    <property type="project" value="TreeGrafter"/>
</dbReference>
<dbReference type="Pfam" id="PF22692">
    <property type="entry name" value="LlgE_F_G_D1"/>
    <property type="match status" value="1"/>
</dbReference>
<dbReference type="SUPFAM" id="SSF117143">
    <property type="entry name" value="Flagellar hook protein flgE"/>
    <property type="match status" value="1"/>
</dbReference>
<evidence type="ECO:0000256" key="2">
    <source>
        <dbReference type="ARBA" id="ARBA00009677"/>
    </source>
</evidence>
<dbReference type="InterPro" id="IPR010930">
    <property type="entry name" value="Flg_bb/hook_C_dom"/>
</dbReference>
<dbReference type="GO" id="GO:0009425">
    <property type="term" value="C:bacterial-type flagellum basal body"/>
    <property type="evidence" value="ECO:0007669"/>
    <property type="project" value="UniProtKB-SubCell"/>
</dbReference>
<protein>
    <recommendedName>
        <fullName evidence="3 5">Flagellar hook protein FlgE</fullName>
    </recommendedName>
</protein>
<comment type="subcellular location">
    <subcellularLocation>
        <location evidence="1 5">Bacterial flagellum basal body</location>
    </subcellularLocation>
</comment>
<sequence>MSESANGLRVINDSLVLTSSNIANTSTIGYKSSKPVFFDIFSTSVYSKNPVANGVSILRNIQDFSNGTLISTNRDLDIGIANEGFFRVLDSKGDIHYTRNGQFILDNNKNIVNMQGMYLTGYNQKHVNNVFDTSNIEKINLKNAYKLECKPTTEIKFQAYLNSQMNKISNTNNSNDSSADLEAYTNSINIYKKNGEKEKIDISFSKLENNKWQVHVKSNNPDNEAGIDQNFELKFSPNGELTSDSIMNIKSNNSQYSNIKLDLTGTVETKETNNNFEQPSQNGYSRSKLKYFTISPNGEIIGAYENQQNKIIGQILLSKFISPENLRPETGNLWSATAETGTEIIGIAGQSGFGTLVSRSLEMSNVDLNKELINMIVQQRNYQSNVQSFKAEDKMINTLINLR</sequence>
<dbReference type="InterPro" id="IPR011491">
    <property type="entry name" value="FlgE_D2"/>
</dbReference>
<feature type="domain" description="Flagellar basal-body/hook protein C-terminal" evidence="6">
    <location>
        <begin position="359"/>
        <end position="402"/>
    </location>
</feature>
<keyword evidence="4 5" id="KW-0975">Bacterial flagellum</keyword>